<keyword evidence="1" id="KW-0808">Transferase</keyword>
<name>A0A839E5N7_9MICO</name>
<keyword evidence="1" id="KW-0418">Kinase</keyword>
<gene>
    <name evidence="1" type="ORF">FHX53_000220</name>
</gene>
<evidence type="ECO:0000313" key="2">
    <source>
        <dbReference type="Proteomes" id="UP000585905"/>
    </source>
</evidence>
<organism evidence="1 2">
    <name type="scientific">Microcella alkalica</name>
    <dbReference type="NCBI Taxonomy" id="355930"/>
    <lineage>
        <taxon>Bacteria</taxon>
        <taxon>Bacillati</taxon>
        <taxon>Actinomycetota</taxon>
        <taxon>Actinomycetes</taxon>
        <taxon>Micrococcales</taxon>
        <taxon>Microbacteriaceae</taxon>
        <taxon>Microcella</taxon>
    </lineage>
</organism>
<dbReference type="Gene3D" id="3.40.50.300">
    <property type="entry name" value="P-loop containing nucleotide triphosphate hydrolases"/>
    <property type="match status" value="1"/>
</dbReference>
<dbReference type="RefSeq" id="WP_182489399.1">
    <property type="nucleotide sequence ID" value="NZ_BAAAOV010000002.1"/>
</dbReference>
<evidence type="ECO:0000313" key="1">
    <source>
        <dbReference type="EMBL" id="MBA8846656.1"/>
    </source>
</evidence>
<dbReference type="InterPro" id="IPR027417">
    <property type="entry name" value="P-loop_NTPase"/>
</dbReference>
<protein>
    <submittedName>
        <fullName evidence="1">Uridine kinase</fullName>
    </submittedName>
</protein>
<dbReference type="Proteomes" id="UP000585905">
    <property type="component" value="Unassembled WGS sequence"/>
</dbReference>
<reference evidence="1 2" key="1">
    <citation type="submission" date="2020-07" db="EMBL/GenBank/DDBJ databases">
        <title>Sequencing the genomes of 1000 actinobacteria strains.</title>
        <authorList>
            <person name="Klenk H.-P."/>
        </authorList>
    </citation>
    <scope>NUCLEOTIDE SEQUENCE [LARGE SCALE GENOMIC DNA]</scope>
    <source>
        <strain evidence="1 2">DSM 19663</strain>
    </source>
</reference>
<dbReference type="EMBL" id="JACGWX010000001">
    <property type="protein sequence ID" value="MBA8846656.1"/>
    <property type="molecule type" value="Genomic_DNA"/>
</dbReference>
<dbReference type="AlphaFoldDB" id="A0A839E5N7"/>
<accession>A0A839E5N7</accession>
<proteinExistence type="predicted"/>
<comment type="caution">
    <text evidence="1">The sequence shown here is derived from an EMBL/GenBank/DDBJ whole genome shotgun (WGS) entry which is preliminary data.</text>
</comment>
<dbReference type="GO" id="GO:0016301">
    <property type="term" value="F:kinase activity"/>
    <property type="evidence" value="ECO:0007669"/>
    <property type="project" value="UniProtKB-KW"/>
</dbReference>
<sequence>MTLVDGRSGSGKTTWATALARRSGARLLSLDEVYPGWDGLEAAEAHVIAHVLVPFAEGRHGRYRTWDWARARPGEWRTVDSRLPLVVEGCGALSPASRSLADHGVWIELDDAARRERAVARDGESFAREWERWARQEEWHARLHDPRGCADEIVFGARPPELDSSSSEQR</sequence>
<dbReference type="NCBIfam" id="NF005115">
    <property type="entry name" value="PRK06547.1"/>
    <property type="match status" value="1"/>
</dbReference>
<keyword evidence="2" id="KW-1185">Reference proteome</keyword>
<dbReference type="SUPFAM" id="SSF52540">
    <property type="entry name" value="P-loop containing nucleoside triphosphate hydrolases"/>
    <property type="match status" value="1"/>
</dbReference>